<evidence type="ECO:0000313" key="2">
    <source>
        <dbReference type="Proteomes" id="UP001321582"/>
    </source>
</evidence>
<sequence length="98" mass="11573">MYKGIRIVYDSVIEDRILKILKSENIEKYIKFPKLEGVWGKELRHLNSHIWPGTDGIIFLMLPEEKSVTVLDKFRNFKKKLEIDVPFMIVVSPIEEII</sequence>
<dbReference type="NCBIfam" id="NF045581">
    <property type="entry name" value="PG0541_fam"/>
    <property type="match status" value="1"/>
</dbReference>
<dbReference type="RefSeq" id="WP_307904466.1">
    <property type="nucleotide sequence ID" value="NZ_AP027059.1"/>
</dbReference>
<proteinExistence type="predicted"/>
<evidence type="ECO:0000313" key="1">
    <source>
        <dbReference type="EMBL" id="BDU49514.1"/>
    </source>
</evidence>
<dbReference type="EMBL" id="AP027059">
    <property type="protein sequence ID" value="BDU49514.1"/>
    <property type="molecule type" value="Genomic_DNA"/>
</dbReference>
<keyword evidence="2" id="KW-1185">Reference proteome</keyword>
<dbReference type="Proteomes" id="UP001321582">
    <property type="component" value="Chromosome"/>
</dbReference>
<accession>A0AAU9DFS9</accession>
<gene>
    <name evidence="1" type="ORF">HLVA_00830</name>
</gene>
<dbReference type="KEGG" id="haby:HLVA_00830"/>
<organism evidence="1 2">
    <name type="scientific">Haliovirga abyssi</name>
    <dbReference type="NCBI Taxonomy" id="2996794"/>
    <lineage>
        <taxon>Bacteria</taxon>
        <taxon>Fusobacteriati</taxon>
        <taxon>Fusobacteriota</taxon>
        <taxon>Fusobacteriia</taxon>
        <taxon>Fusobacteriales</taxon>
        <taxon>Haliovirgaceae</taxon>
        <taxon>Haliovirga</taxon>
    </lineage>
</organism>
<evidence type="ECO:0008006" key="3">
    <source>
        <dbReference type="Google" id="ProtNLM"/>
    </source>
</evidence>
<reference evidence="1 2" key="1">
    <citation type="submission" date="2022-11" db="EMBL/GenBank/DDBJ databases">
        <title>Haliovirga abyssi gen. nov., sp. nov., a mesophilic fermentative bacterium isolated from the Iheya North hydrothermal field and the proposal of Haliovirgaceae fam. nov.</title>
        <authorList>
            <person name="Miyazaki U."/>
            <person name="Tame A."/>
            <person name="Miyazaki J."/>
            <person name="Takai K."/>
            <person name="Sawayama S."/>
            <person name="Kitajima M."/>
            <person name="Okamoto A."/>
            <person name="Nakagawa S."/>
        </authorList>
    </citation>
    <scope>NUCLEOTIDE SEQUENCE [LARGE SCALE GENOMIC DNA]</scope>
    <source>
        <strain evidence="1 2">IC12</strain>
    </source>
</reference>
<protein>
    <recommendedName>
        <fullName evidence="3">DUF190 domain-containing protein</fullName>
    </recommendedName>
</protein>
<dbReference type="InterPro" id="IPR015867">
    <property type="entry name" value="N-reg_PII/ATP_PRibTrfase_C"/>
</dbReference>
<name>A0AAU9DFS9_9FUSO</name>
<dbReference type="AlphaFoldDB" id="A0AAU9DFS9"/>
<dbReference type="Gene3D" id="3.30.70.120">
    <property type="match status" value="1"/>
</dbReference>